<sequence length="151" mass="16575">MLRCWDAVLIEPSALAANLLPIFYLAKTLPTRAELLDGRGTSEGGDLRRTDLLICHRSAATTTATLRKSRRISHPRRGGEILVAHLMSRDELREHHGRHHAVARDLLPAETEMRGLFERAGMPSLAISDRPGLYLARGVAGSGLPASRSPR</sequence>
<evidence type="ECO:0000313" key="2">
    <source>
        <dbReference type="Proteomes" id="UP000002964"/>
    </source>
</evidence>
<dbReference type="AlphaFoldDB" id="H8Z2E2"/>
<proteinExistence type="predicted"/>
<name>H8Z2E2_9GAMM</name>
<organism evidence="1 2">
    <name type="scientific">Thiorhodovibrio frisius</name>
    <dbReference type="NCBI Taxonomy" id="631362"/>
    <lineage>
        <taxon>Bacteria</taxon>
        <taxon>Pseudomonadati</taxon>
        <taxon>Pseudomonadota</taxon>
        <taxon>Gammaproteobacteria</taxon>
        <taxon>Chromatiales</taxon>
        <taxon>Chromatiaceae</taxon>
        <taxon>Thiorhodovibrio</taxon>
    </lineage>
</organism>
<keyword evidence="2" id="KW-1185">Reference proteome</keyword>
<gene>
    <name evidence="1" type="ORF">Thi970DRAFT_01813</name>
</gene>
<dbReference type="HOGENOM" id="CLU_1730583_0_0_6"/>
<accession>H8Z2E2</accession>
<dbReference type="STRING" id="631362.Thi970DRAFT_01813"/>
<protein>
    <submittedName>
        <fullName evidence="1">Uncharacterized protein</fullName>
    </submittedName>
</protein>
<evidence type="ECO:0000313" key="1">
    <source>
        <dbReference type="EMBL" id="EIC21597.1"/>
    </source>
</evidence>
<dbReference type="eggNOG" id="COG2226">
    <property type="taxonomic scope" value="Bacteria"/>
</dbReference>
<reference evidence="2" key="1">
    <citation type="submission" date="2011-06" db="EMBL/GenBank/DDBJ databases">
        <authorList>
            <consortium name="US DOE Joint Genome Institute (JGI-PGF)"/>
            <person name="Lucas S."/>
            <person name="Han J."/>
            <person name="Lapidus A."/>
            <person name="Cheng J.-F."/>
            <person name="Goodwin L."/>
            <person name="Pitluck S."/>
            <person name="Peters L."/>
            <person name="Land M.L."/>
            <person name="Hauser L."/>
            <person name="Vogl K."/>
            <person name="Liu Z."/>
            <person name="Overmann J."/>
            <person name="Frigaard N.-U."/>
            <person name="Bryant D.A."/>
            <person name="Woyke T.J."/>
        </authorList>
    </citation>
    <scope>NUCLEOTIDE SEQUENCE [LARGE SCALE GENOMIC DNA]</scope>
    <source>
        <strain evidence="2">970</strain>
    </source>
</reference>
<dbReference type="Proteomes" id="UP000002964">
    <property type="component" value="Unassembled WGS sequence"/>
</dbReference>
<reference evidence="1 2" key="2">
    <citation type="submission" date="2011-11" db="EMBL/GenBank/DDBJ databases">
        <authorList>
            <consortium name="US DOE Joint Genome Institute"/>
            <person name="Lucas S."/>
            <person name="Han J."/>
            <person name="Lapidus A."/>
            <person name="Cheng J.-F."/>
            <person name="Goodwin L."/>
            <person name="Pitluck S."/>
            <person name="Peters L."/>
            <person name="Ovchinnikova G."/>
            <person name="Zhang X."/>
            <person name="Detter J.C."/>
            <person name="Han C."/>
            <person name="Tapia R."/>
            <person name="Land M."/>
            <person name="Hauser L."/>
            <person name="Kyrpides N."/>
            <person name="Ivanova N."/>
            <person name="Pagani I."/>
            <person name="Vogl K."/>
            <person name="Liu Z."/>
            <person name="Overmann J."/>
            <person name="Frigaard N.-U."/>
            <person name="Bryant D."/>
            <person name="Woyke T."/>
        </authorList>
    </citation>
    <scope>NUCLEOTIDE SEQUENCE [LARGE SCALE GENOMIC DNA]</scope>
    <source>
        <strain evidence="1 2">970</strain>
    </source>
</reference>
<dbReference type="EMBL" id="JH603169">
    <property type="protein sequence ID" value="EIC21597.1"/>
    <property type="molecule type" value="Genomic_DNA"/>
</dbReference>